<accession>F4LJ64</accession>
<evidence type="ECO:0000313" key="2">
    <source>
        <dbReference type="EMBL" id="AEE16321.1"/>
    </source>
</evidence>
<dbReference type="RefSeq" id="WP_013758040.1">
    <property type="nucleotide sequence ID" value="NC_015500.1"/>
</dbReference>
<proteinExistence type="predicted"/>
<protein>
    <submittedName>
        <fullName evidence="2">Uncharacterized protein</fullName>
    </submittedName>
</protein>
<evidence type="ECO:0000313" key="3">
    <source>
        <dbReference type="Proteomes" id="UP000006546"/>
    </source>
</evidence>
<dbReference type="AlphaFoldDB" id="F4LJ64"/>
<organism evidence="2 3">
    <name type="scientific">Treponema brennaborense (strain DSM 12168 / CIP 105900 / DD5/3)</name>
    <dbReference type="NCBI Taxonomy" id="906968"/>
    <lineage>
        <taxon>Bacteria</taxon>
        <taxon>Pseudomonadati</taxon>
        <taxon>Spirochaetota</taxon>
        <taxon>Spirochaetia</taxon>
        <taxon>Spirochaetales</taxon>
        <taxon>Treponemataceae</taxon>
        <taxon>Treponema</taxon>
    </lineage>
</organism>
<dbReference type="EMBL" id="CP002696">
    <property type="protein sequence ID" value="AEE16321.1"/>
    <property type="molecule type" value="Genomic_DNA"/>
</dbReference>
<name>F4LJ64_TREBD</name>
<gene>
    <name evidence="2" type="ordered locus">Trebr_0885</name>
</gene>
<feature type="region of interest" description="Disordered" evidence="1">
    <location>
        <begin position="259"/>
        <end position="280"/>
    </location>
</feature>
<keyword evidence="3" id="KW-1185">Reference proteome</keyword>
<reference evidence="3" key="1">
    <citation type="submission" date="2011-04" db="EMBL/GenBank/DDBJ databases">
        <title>The complete genome of Treponema brennaborense DSM 12168.</title>
        <authorList>
            <person name="Lucas S."/>
            <person name="Han J."/>
            <person name="Lapidus A."/>
            <person name="Bruce D."/>
            <person name="Goodwin L."/>
            <person name="Pitluck S."/>
            <person name="Peters L."/>
            <person name="Kyrpides N."/>
            <person name="Mavromatis K."/>
            <person name="Ivanova N."/>
            <person name="Mikhailova N."/>
            <person name="Pagani I."/>
            <person name="Teshima H."/>
            <person name="Detter J.C."/>
            <person name="Tapia R."/>
            <person name="Han C."/>
            <person name="Land M."/>
            <person name="Hauser L."/>
            <person name="Markowitz V."/>
            <person name="Cheng J.-F."/>
            <person name="Hugenholtz P."/>
            <person name="Woyke T."/>
            <person name="Wu D."/>
            <person name="Gronow S."/>
            <person name="Wellnitz S."/>
            <person name="Brambilla E."/>
            <person name="Klenk H.-P."/>
            <person name="Eisen J.A."/>
        </authorList>
    </citation>
    <scope>NUCLEOTIDE SEQUENCE [LARGE SCALE GENOMIC DNA]</scope>
    <source>
        <strain evidence="3">DSM 12168 / CIP 105900 / DD5/3</strain>
    </source>
</reference>
<dbReference type="KEGG" id="tbe:Trebr_0885"/>
<dbReference type="eggNOG" id="ENOG5033UH1">
    <property type="taxonomic scope" value="Bacteria"/>
</dbReference>
<sequence length="312" mass="35299">MNSLQNIAYGKKIFFLNPPFTLVQNVIGKLRDNEYELYIIDSYKNAKNVLRLNPDSVCFLNIDDELPLEQWVNFINSFKTDPMLQSVLLGVISSKIRNSEKEYFLVNVSLPAGFTSLHAASDEIATHLADILDINEAKGQRRYVRVCCEDEDRITMLYNIQDKVYTLRIRDISAAGFSAIIPAKYTSFYQPNFILRNLTLALDSKQYECCGAVYALRPAEAESEAIIVVLFLKGISVEMKQSIRKFTFAKHQAELKADTKSLPQDETDYSKKPADSVSETDDAFLIDYDEAAENEAEALSAAEEYADPAPHR</sequence>
<dbReference type="Proteomes" id="UP000006546">
    <property type="component" value="Chromosome"/>
</dbReference>
<dbReference type="HOGENOM" id="CLU_094597_0_0_12"/>
<dbReference type="OrthoDB" id="356575at2"/>
<evidence type="ECO:0000256" key="1">
    <source>
        <dbReference type="SAM" id="MobiDB-lite"/>
    </source>
</evidence>
<dbReference type="Gene3D" id="2.40.10.220">
    <property type="entry name" value="predicted glycosyltransferase like domains"/>
    <property type="match status" value="1"/>
</dbReference>